<proteinExistence type="predicted"/>
<keyword evidence="1" id="KW-1133">Transmembrane helix</keyword>
<dbReference type="EMBL" id="CP018866">
    <property type="protein sequence ID" value="AST93155.1"/>
    <property type="molecule type" value="Genomic_DNA"/>
</dbReference>
<name>A0A223KUJ1_9BACI</name>
<dbReference type="STRING" id="1314751.GCA_001591425_03730"/>
<evidence type="ECO:0000313" key="3">
    <source>
        <dbReference type="Proteomes" id="UP000215224"/>
    </source>
</evidence>
<gene>
    <name evidence="2" type="ORF">BC6307_18760</name>
</gene>
<keyword evidence="1" id="KW-0812">Transmembrane</keyword>
<organism evidence="2 3">
    <name type="scientific">Sutcliffiella cohnii</name>
    <dbReference type="NCBI Taxonomy" id="33932"/>
    <lineage>
        <taxon>Bacteria</taxon>
        <taxon>Bacillati</taxon>
        <taxon>Bacillota</taxon>
        <taxon>Bacilli</taxon>
        <taxon>Bacillales</taxon>
        <taxon>Bacillaceae</taxon>
        <taxon>Sutcliffiella</taxon>
    </lineage>
</organism>
<sequence>MRKHIKTKKYKLLFSLYFFFMTILYLGYIFLENYRINLAEKYQVKSTIIPAEIERISFFGSMITSIELIFLFLFLAVSIYCLFMERKDKKILKIFLGLNIFFYFGILVLSIFLSTFRFLPVGNLLQPLIIPIYFYIGLLIYFVWVSKNKRGTV</sequence>
<evidence type="ECO:0000256" key="1">
    <source>
        <dbReference type="SAM" id="Phobius"/>
    </source>
</evidence>
<feature type="transmembrane region" description="Helical" evidence="1">
    <location>
        <begin position="12"/>
        <end position="31"/>
    </location>
</feature>
<keyword evidence="1" id="KW-0472">Membrane</keyword>
<dbReference type="Proteomes" id="UP000215224">
    <property type="component" value="Chromosome"/>
</dbReference>
<keyword evidence="3" id="KW-1185">Reference proteome</keyword>
<feature type="transmembrane region" description="Helical" evidence="1">
    <location>
        <begin position="124"/>
        <end position="144"/>
    </location>
</feature>
<protein>
    <submittedName>
        <fullName evidence="2">Uncharacterized protein</fullName>
    </submittedName>
</protein>
<dbReference type="KEGG" id="bcoh:BC6307_18760"/>
<feature type="transmembrane region" description="Helical" evidence="1">
    <location>
        <begin position="56"/>
        <end position="83"/>
    </location>
</feature>
<dbReference type="AlphaFoldDB" id="A0A223KUJ1"/>
<evidence type="ECO:0000313" key="2">
    <source>
        <dbReference type="EMBL" id="AST93155.1"/>
    </source>
</evidence>
<feature type="transmembrane region" description="Helical" evidence="1">
    <location>
        <begin position="95"/>
        <end position="118"/>
    </location>
</feature>
<accession>A0A223KUJ1</accession>
<reference evidence="2 3" key="1">
    <citation type="submission" date="2016-12" db="EMBL/GenBank/DDBJ databases">
        <title>The whole genome sequencing and assembly of Bacillus cohnii DSM 6307T strain.</title>
        <authorList>
            <person name="Lee Y.-J."/>
            <person name="Yi H."/>
            <person name="Bahn Y.-S."/>
            <person name="Kim J.F."/>
            <person name="Lee D.-W."/>
        </authorList>
    </citation>
    <scope>NUCLEOTIDE SEQUENCE [LARGE SCALE GENOMIC DNA]</scope>
    <source>
        <strain evidence="2 3">DSM 6307</strain>
    </source>
</reference>